<name>A0A2X3MMD4_9BACT</name>
<accession>A0A2X3MMD4</accession>
<gene>
    <name evidence="1" type="ORF">BARAN1_1263</name>
</gene>
<organism evidence="1 2">
    <name type="scientific">Candidatus Bipolaricaulis anaerobius</name>
    <dbReference type="NCBI Taxonomy" id="2026885"/>
    <lineage>
        <taxon>Bacteria</taxon>
        <taxon>Candidatus Bipolaricaulota</taxon>
        <taxon>Candidatus Bipolaricaulia</taxon>
        <taxon>Candidatus Bipolaricaulales</taxon>
        <taxon>Candidatus Bipolaricaulaceae</taxon>
        <taxon>Candidatus Bipolaricaulis</taxon>
    </lineage>
</organism>
<dbReference type="EMBL" id="LS483254">
    <property type="protein sequence ID" value="SQD93285.1"/>
    <property type="molecule type" value="Genomic_DNA"/>
</dbReference>
<dbReference type="GO" id="GO:0006355">
    <property type="term" value="P:regulation of DNA-templated transcription"/>
    <property type="evidence" value="ECO:0007669"/>
    <property type="project" value="InterPro"/>
</dbReference>
<sequence>MAKRKVNLTLPEELWAKLRARVPERKLSQYVAEAAAARLAEEERAQLRERLKEQYLARAAQDRELAEVFFAAEQEVSDQIEP</sequence>
<reference evidence="2" key="1">
    <citation type="submission" date="2018-05" db="EMBL/GenBank/DDBJ databases">
        <authorList>
            <person name="Hao L."/>
        </authorList>
    </citation>
    <scope>NUCLEOTIDE SEQUENCE [LARGE SCALE GENOMIC DNA]</scope>
</reference>
<keyword evidence="2" id="KW-1185">Reference proteome</keyword>
<dbReference type="KEGG" id="bana:BARAN1_1263"/>
<evidence type="ECO:0000313" key="2">
    <source>
        <dbReference type="Proteomes" id="UP000249818"/>
    </source>
</evidence>
<evidence type="ECO:0008006" key="3">
    <source>
        <dbReference type="Google" id="ProtNLM"/>
    </source>
</evidence>
<dbReference type="InterPro" id="IPR013321">
    <property type="entry name" value="Arc_rbn_hlx_hlx"/>
</dbReference>
<dbReference type="AlphaFoldDB" id="A0A2X3MMD4"/>
<proteinExistence type="predicted"/>
<dbReference type="Proteomes" id="UP000249818">
    <property type="component" value="Chromosome BARAN1"/>
</dbReference>
<protein>
    <recommendedName>
        <fullName evidence="3">CopG family transcriptional regulator</fullName>
    </recommendedName>
</protein>
<dbReference type="Gene3D" id="1.10.1220.10">
    <property type="entry name" value="Met repressor-like"/>
    <property type="match status" value="1"/>
</dbReference>
<evidence type="ECO:0000313" key="1">
    <source>
        <dbReference type="EMBL" id="SQD93285.1"/>
    </source>
</evidence>
<dbReference type="RefSeq" id="WP_157959537.1">
    <property type="nucleotide sequence ID" value="NZ_LS483254.1"/>
</dbReference>